<name>A0A075GW22_9EURY</name>
<organism evidence="1">
    <name type="scientific">uncultured marine group II/III euryarchaeote KM3_192_D09</name>
    <dbReference type="NCBI Taxonomy" id="1457965"/>
    <lineage>
        <taxon>Archaea</taxon>
        <taxon>Methanobacteriati</taxon>
        <taxon>Methanobacteriota</taxon>
        <taxon>environmental samples</taxon>
    </lineage>
</organism>
<sequence length="141" mass="15041">ESGSSERAGASKLLHLVADALQASFVACIHLQGVVSEGFPEDVSREGEGGGCLPCPGWSSEEQVWEGALFGIGSQSIDHCRLTTNLNDRSWSMFLNPHRTHLLQPKGSLGRPPITILTLTPSHLGVILAGHYVVGSRAESR</sequence>
<reference evidence="1" key="1">
    <citation type="journal article" date="2014" name="Genome Biol. Evol.">
        <title>Pangenome evidence for extensive interdomain horizontal transfer affecting lineage core and shell genes in uncultured planktonic thaumarchaeota and euryarchaeota.</title>
        <authorList>
            <person name="Deschamps P."/>
            <person name="Zivanovic Y."/>
            <person name="Moreira D."/>
            <person name="Rodriguez-Valera F."/>
            <person name="Lopez-Garcia P."/>
        </authorList>
    </citation>
    <scope>NUCLEOTIDE SEQUENCE</scope>
</reference>
<dbReference type="AlphaFoldDB" id="A0A075GW22"/>
<dbReference type="EMBL" id="KF900771">
    <property type="protein sequence ID" value="AIF06482.1"/>
    <property type="molecule type" value="Genomic_DNA"/>
</dbReference>
<accession>A0A075GW22</accession>
<protein>
    <submittedName>
        <fullName evidence="1">Uncharacterized protein</fullName>
    </submittedName>
</protein>
<feature type="non-terminal residue" evidence="1">
    <location>
        <position position="1"/>
    </location>
</feature>
<proteinExistence type="predicted"/>
<evidence type="ECO:0000313" key="1">
    <source>
        <dbReference type="EMBL" id="AIF06482.1"/>
    </source>
</evidence>